<feature type="signal peptide" evidence="1">
    <location>
        <begin position="1"/>
        <end position="22"/>
    </location>
</feature>
<dbReference type="InterPro" id="IPR003646">
    <property type="entry name" value="SH3-like_bac-type"/>
</dbReference>
<dbReference type="Pfam" id="PF08239">
    <property type="entry name" value="SH3_3"/>
    <property type="match status" value="1"/>
</dbReference>
<evidence type="ECO:0000313" key="4">
    <source>
        <dbReference type="Proteomes" id="UP000030700"/>
    </source>
</evidence>
<evidence type="ECO:0000259" key="2">
    <source>
        <dbReference type="PROSITE" id="PS51781"/>
    </source>
</evidence>
<dbReference type="EMBL" id="DF820457">
    <property type="protein sequence ID" value="GAK51576.1"/>
    <property type="molecule type" value="Genomic_DNA"/>
</dbReference>
<dbReference type="AlphaFoldDB" id="A0A081BMG0"/>
<feature type="domain" description="SH3b" evidence="2">
    <location>
        <begin position="25"/>
        <end position="89"/>
    </location>
</feature>
<evidence type="ECO:0000313" key="3">
    <source>
        <dbReference type="EMBL" id="GAK51576.1"/>
    </source>
</evidence>
<feature type="chain" id="PRO_5001755289" evidence="1">
    <location>
        <begin position="23"/>
        <end position="168"/>
    </location>
</feature>
<proteinExistence type="predicted"/>
<dbReference type="HOGENOM" id="CLU_137994_0_0_0"/>
<dbReference type="STRING" id="1499966.U14_02821"/>
<keyword evidence="1" id="KW-0732">Signal</keyword>
<dbReference type="Proteomes" id="UP000030700">
    <property type="component" value="Unassembled WGS sequence"/>
</dbReference>
<name>A0A081BMG0_9BACT</name>
<reference evidence="3" key="1">
    <citation type="journal article" date="2015" name="PeerJ">
        <title>First genomic representation of candidate bacterial phylum KSB3 points to enhanced environmental sensing as a trigger of wastewater bulking.</title>
        <authorList>
            <person name="Sekiguchi Y."/>
            <person name="Ohashi A."/>
            <person name="Parks D.H."/>
            <person name="Yamauchi T."/>
            <person name="Tyson G.W."/>
            <person name="Hugenholtz P."/>
        </authorList>
    </citation>
    <scope>NUCLEOTIDE SEQUENCE [LARGE SCALE GENOMIC DNA]</scope>
</reference>
<dbReference type="SMART" id="SM00287">
    <property type="entry name" value="SH3b"/>
    <property type="match status" value="1"/>
</dbReference>
<dbReference type="PROSITE" id="PS51781">
    <property type="entry name" value="SH3B"/>
    <property type="match status" value="1"/>
</dbReference>
<evidence type="ECO:0000256" key="1">
    <source>
        <dbReference type="SAM" id="SignalP"/>
    </source>
</evidence>
<protein>
    <submittedName>
        <fullName evidence="3">SH3 type 3 domain protein</fullName>
    </submittedName>
</protein>
<sequence>MFVHKIVVILALLAVCVSVASAEDAQTKMVQVKEAPVRQSPNFLGRILKTLSYGETVNVLEQQENWLRVAFGNPAVEGWMHNSSLSKKVVTLKTTSGEISVAPSGNVSADDVVLAGKGFRNMEDEFKAGHAAANFAAVDRMEQVVISQGQMQKFLKDGALQPEGGIQP</sequence>
<gene>
    <name evidence="3" type="ORF">U14_02821</name>
</gene>
<organism evidence="3">
    <name type="scientific">Candidatus Moduliflexus flocculans</name>
    <dbReference type="NCBI Taxonomy" id="1499966"/>
    <lineage>
        <taxon>Bacteria</taxon>
        <taxon>Candidatus Moduliflexota</taxon>
        <taxon>Candidatus Moduliflexia</taxon>
        <taxon>Candidatus Moduliflexales</taxon>
        <taxon>Candidatus Moduliflexaceae</taxon>
    </lineage>
</organism>
<keyword evidence="4" id="KW-1185">Reference proteome</keyword>
<dbReference type="Gene3D" id="2.30.30.40">
    <property type="entry name" value="SH3 Domains"/>
    <property type="match status" value="1"/>
</dbReference>
<accession>A0A081BMG0</accession>